<evidence type="ECO:0000313" key="4">
    <source>
        <dbReference type="Proteomes" id="UP000034883"/>
    </source>
</evidence>
<protein>
    <recommendedName>
        <fullName evidence="2">CAAX prenyl protease 2/Lysostaphin resistance protein A-like domain-containing protein</fullName>
    </recommendedName>
</protein>
<keyword evidence="1" id="KW-1133">Transmembrane helix</keyword>
<dbReference type="Proteomes" id="UP000034883">
    <property type="component" value="Chromosome"/>
</dbReference>
<dbReference type="OrthoDB" id="95797at2"/>
<feature type="transmembrane region" description="Helical" evidence="1">
    <location>
        <begin position="177"/>
        <end position="193"/>
    </location>
</feature>
<feature type="transmembrane region" description="Helical" evidence="1">
    <location>
        <begin position="118"/>
        <end position="139"/>
    </location>
</feature>
<organism evidence="3 4">
    <name type="scientific">Sandaracinus amylolyticus</name>
    <dbReference type="NCBI Taxonomy" id="927083"/>
    <lineage>
        <taxon>Bacteria</taxon>
        <taxon>Pseudomonadati</taxon>
        <taxon>Myxococcota</taxon>
        <taxon>Polyangia</taxon>
        <taxon>Polyangiales</taxon>
        <taxon>Sandaracinaceae</taxon>
        <taxon>Sandaracinus</taxon>
    </lineage>
</organism>
<keyword evidence="4" id="KW-1185">Reference proteome</keyword>
<dbReference type="AlphaFoldDB" id="A0A0F6SH38"/>
<sequence>MSLPPQRSSRGDRIELVVVLLAAWAWPITSELLELTSSGLERRIHFSNETLLGLVLYELVVGGALLLFLRARGKRVSVSQLDASWLATGEGVLLWAVAMMASWLGMALLAGTSRGQSVAFHGAPSPVIAILLVLVNPVFEECLHLGFLQERLRASGPGFAIGASLMVRLLLHAYQGPLAVAAIVPMGVVLGLHHWHTRRLWPAIVAHAIADALALATLRPAIES</sequence>
<name>A0A0F6SH38_9BACT</name>
<dbReference type="EMBL" id="CP011125">
    <property type="protein sequence ID" value="AKF09769.1"/>
    <property type="molecule type" value="Genomic_DNA"/>
</dbReference>
<dbReference type="Pfam" id="PF02517">
    <property type="entry name" value="Rce1-like"/>
    <property type="match status" value="1"/>
</dbReference>
<feature type="transmembrane region" description="Helical" evidence="1">
    <location>
        <begin position="200"/>
        <end position="222"/>
    </location>
</feature>
<feature type="transmembrane region" description="Helical" evidence="1">
    <location>
        <begin position="50"/>
        <end position="71"/>
    </location>
</feature>
<dbReference type="GO" id="GO:0004175">
    <property type="term" value="F:endopeptidase activity"/>
    <property type="evidence" value="ECO:0007669"/>
    <property type="project" value="UniProtKB-ARBA"/>
</dbReference>
<dbReference type="RefSeq" id="WP_053236785.1">
    <property type="nucleotide sequence ID" value="NZ_CP011125.1"/>
</dbReference>
<dbReference type="InterPro" id="IPR003675">
    <property type="entry name" value="Rce1/LyrA-like_dom"/>
</dbReference>
<evidence type="ECO:0000256" key="1">
    <source>
        <dbReference type="SAM" id="Phobius"/>
    </source>
</evidence>
<evidence type="ECO:0000313" key="3">
    <source>
        <dbReference type="EMBL" id="AKF09769.1"/>
    </source>
</evidence>
<gene>
    <name evidence="3" type="ORF">DB32_006918</name>
</gene>
<dbReference type="GO" id="GO:0080120">
    <property type="term" value="P:CAAX-box protein maturation"/>
    <property type="evidence" value="ECO:0007669"/>
    <property type="project" value="UniProtKB-ARBA"/>
</dbReference>
<keyword evidence="1" id="KW-0812">Transmembrane</keyword>
<dbReference type="KEGG" id="samy:DB32_006918"/>
<accession>A0A0F6SH38</accession>
<evidence type="ECO:0000259" key="2">
    <source>
        <dbReference type="Pfam" id="PF02517"/>
    </source>
</evidence>
<reference evidence="3 4" key="1">
    <citation type="submission" date="2015-03" db="EMBL/GenBank/DDBJ databases">
        <title>Genome assembly of Sandaracinus amylolyticus DSM 53668.</title>
        <authorList>
            <person name="Sharma G."/>
            <person name="Subramanian S."/>
        </authorList>
    </citation>
    <scope>NUCLEOTIDE SEQUENCE [LARGE SCALE GENOMIC DNA]</scope>
    <source>
        <strain evidence="3 4">DSM 53668</strain>
    </source>
</reference>
<feature type="transmembrane region" description="Helical" evidence="1">
    <location>
        <begin position="92"/>
        <end position="112"/>
    </location>
</feature>
<dbReference type="STRING" id="927083.DB32_006918"/>
<feature type="domain" description="CAAX prenyl protease 2/Lysostaphin resistance protein A-like" evidence="2">
    <location>
        <begin position="126"/>
        <end position="212"/>
    </location>
</feature>
<proteinExistence type="predicted"/>
<keyword evidence="1" id="KW-0472">Membrane</keyword>